<keyword evidence="1" id="KW-0812">Transmembrane</keyword>
<accession>A0A1F7G996</accession>
<dbReference type="AlphaFoldDB" id="A0A1F7G996"/>
<evidence type="ECO:0000313" key="3">
    <source>
        <dbReference type="Proteomes" id="UP000178372"/>
    </source>
</evidence>
<feature type="transmembrane region" description="Helical" evidence="1">
    <location>
        <begin position="13"/>
        <end position="33"/>
    </location>
</feature>
<evidence type="ECO:0000256" key="1">
    <source>
        <dbReference type="SAM" id="Phobius"/>
    </source>
</evidence>
<dbReference type="EMBL" id="MFZF01000030">
    <property type="protein sequence ID" value="OGK15470.1"/>
    <property type="molecule type" value="Genomic_DNA"/>
</dbReference>
<protein>
    <submittedName>
        <fullName evidence="2">Uncharacterized protein</fullName>
    </submittedName>
</protein>
<comment type="caution">
    <text evidence="2">The sequence shown here is derived from an EMBL/GenBank/DDBJ whole genome shotgun (WGS) entry which is preliminary data.</text>
</comment>
<evidence type="ECO:0000313" key="2">
    <source>
        <dbReference type="EMBL" id="OGK15470.1"/>
    </source>
</evidence>
<keyword evidence="1" id="KW-1133">Transmembrane helix</keyword>
<organism evidence="2 3">
    <name type="scientific">Candidatus Roizmanbacteria bacterium RIFCSPHIGHO2_01_FULL_39_12b</name>
    <dbReference type="NCBI Taxonomy" id="1802030"/>
    <lineage>
        <taxon>Bacteria</taxon>
        <taxon>Candidatus Roizmaniibacteriota</taxon>
    </lineage>
</organism>
<dbReference type="Proteomes" id="UP000178372">
    <property type="component" value="Unassembled WGS sequence"/>
</dbReference>
<sequence>MNYFSIIQSINKIAIIAFFAILVLIIIEVSMMFKEKKKKSAIKIPNFDPKFGDQAKIATTKAMVNNPKRMKSMIRLLVVTTLLLVLFGLMAVFGNYMLSQQSTSISSVTPTTSPPRIELVDSSGIIIFDSNWDKIKLENIAVTDGDILYVGVETVKNADIDKARIKINKKDWILGDETRAFNKEKQVFYIQYKIATDESSLKIDAQLHSRQDSWLQE</sequence>
<gene>
    <name evidence="2" type="ORF">A2690_03075</name>
</gene>
<keyword evidence="1" id="KW-0472">Membrane</keyword>
<name>A0A1F7G996_9BACT</name>
<feature type="transmembrane region" description="Helical" evidence="1">
    <location>
        <begin position="76"/>
        <end position="98"/>
    </location>
</feature>
<reference evidence="2 3" key="1">
    <citation type="journal article" date="2016" name="Nat. Commun.">
        <title>Thousands of microbial genomes shed light on interconnected biogeochemical processes in an aquifer system.</title>
        <authorList>
            <person name="Anantharaman K."/>
            <person name="Brown C.T."/>
            <person name="Hug L.A."/>
            <person name="Sharon I."/>
            <person name="Castelle C.J."/>
            <person name="Probst A.J."/>
            <person name="Thomas B.C."/>
            <person name="Singh A."/>
            <person name="Wilkins M.J."/>
            <person name="Karaoz U."/>
            <person name="Brodie E.L."/>
            <person name="Williams K.H."/>
            <person name="Hubbard S.S."/>
            <person name="Banfield J.F."/>
        </authorList>
    </citation>
    <scope>NUCLEOTIDE SEQUENCE [LARGE SCALE GENOMIC DNA]</scope>
</reference>
<proteinExistence type="predicted"/>